<feature type="short sequence motif" description="Histidine triad motif" evidence="2 3">
    <location>
        <begin position="94"/>
        <end position="98"/>
    </location>
</feature>
<evidence type="ECO:0000259" key="4">
    <source>
        <dbReference type="PROSITE" id="PS51084"/>
    </source>
</evidence>
<gene>
    <name evidence="5" type="ORF">ENJ74_00305</name>
</gene>
<reference evidence="5" key="1">
    <citation type="journal article" date="2020" name="mSystems">
        <title>Genome- and Community-Level Interaction Insights into Carbon Utilization and Element Cycling Functions of Hydrothermarchaeota in Hydrothermal Sediment.</title>
        <authorList>
            <person name="Zhou Z."/>
            <person name="Liu Y."/>
            <person name="Xu W."/>
            <person name="Pan J."/>
            <person name="Luo Z.H."/>
            <person name="Li M."/>
        </authorList>
    </citation>
    <scope>NUCLEOTIDE SEQUENCE [LARGE SCALE GENOMIC DNA]</scope>
    <source>
        <strain evidence="5">HyVt-513</strain>
    </source>
</reference>
<dbReference type="CDD" id="cd01276">
    <property type="entry name" value="PKCI_related"/>
    <property type="match status" value="1"/>
</dbReference>
<protein>
    <submittedName>
        <fullName evidence="5">Histidine triad nucleotide-binding protein</fullName>
    </submittedName>
</protein>
<dbReference type="InterPro" id="IPR019808">
    <property type="entry name" value="Histidine_triad_CS"/>
</dbReference>
<dbReference type="SUPFAM" id="SSF54197">
    <property type="entry name" value="HIT-like"/>
    <property type="match status" value="1"/>
</dbReference>
<dbReference type="AlphaFoldDB" id="A0A7V2SK86"/>
<comment type="caution">
    <text evidence="5">The sequence shown here is derived from an EMBL/GenBank/DDBJ whole genome shotgun (WGS) entry which is preliminary data.</text>
</comment>
<dbReference type="PROSITE" id="PS00892">
    <property type="entry name" value="HIT_1"/>
    <property type="match status" value="1"/>
</dbReference>
<dbReference type="InterPro" id="IPR011146">
    <property type="entry name" value="HIT-like"/>
</dbReference>
<sequence length="118" mass="13489">MMCIFCKIVEGEIPNNTVHENEEFLAFHDLYPKAPIHVLVIPKKHICCFQETDPETMAKMTPFIQETAAKLGVDETGYRLICNNGEDGGQEIHHLHFHLLGGGKLKWDHLHEDARKNI</sequence>
<dbReference type="Proteomes" id="UP000885722">
    <property type="component" value="Unassembled WGS sequence"/>
</dbReference>
<feature type="domain" description="HIT" evidence="4">
    <location>
        <begin position="4"/>
        <end position="111"/>
    </location>
</feature>
<feature type="active site" description="Tele-AMP-histidine intermediate" evidence="1">
    <location>
        <position position="96"/>
    </location>
</feature>
<dbReference type="PRINTS" id="PR00332">
    <property type="entry name" value="HISTRIAD"/>
</dbReference>
<dbReference type="EMBL" id="DRNO01000022">
    <property type="protein sequence ID" value="HFC03288.1"/>
    <property type="molecule type" value="Genomic_DNA"/>
</dbReference>
<evidence type="ECO:0000256" key="2">
    <source>
        <dbReference type="PIRSR" id="PIRSR601310-3"/>
    </source>
</evidence>
<evidence type="ECO:0000256" key="3">
    <source>
        <dbReference type="PROSITE-ProRule" id="PRU00464"/>
    </source>
</evidence>
<dbReference type="PANTHER" id="PTHR23089">
    <property type="entry name" value="HISTIDINE TRIAD HIT PROTEIN"/>
    <property type="match status" value="1"/>
</dbReference>
<accession>A0A7V2SK86</accession>
<evidence type="ECO:0000313" key="5">
    <source>
        <dbReference type="EMBL" id="HFC03288.1"/>
    </source>
</evidence>
<dbReference type="InterPro" id="IPR001310">
    <property type="entry name" value="Histidine_triad_HIT"/>
</dbReference>
<dbReference type="GO" id="GO:0003824">
    <property type="term" value="F:catalytic activity"/>
    <property type="evidence" value="ECO:0007669"/>
    <property type="project" value="InterPro"/>
</dbReference>
<evidence type="ECO:0000256" key="1">
    <source>
        <dbReference type="PIRSR" id="PIRSR601310-1"/>
    </source>
</evidence>
<dbReference type="Pfam" id="PF01230">
    <property type="entry name" value="HIT"/>
    <property type="match status" value="1"/>
</dbReference>
<dbReference type="PROSITE" id="PS51084">
    <property type="entry name" value="HIT_2"/>
    <property type="match status" value="1"/>
</dbReference>
<name>A0A7V2SK86_9BACT</name>
<dbReference type="InterPro" id="IPR036265">
    <property type="entry name" value="HIT-like_sf"/>
</dbReference>
<dbReference type="Gene3D" id="3.30.428.10">
    <property type="entry name" value="HIT-like"/>
    <property type="match status" value="1"/>
</dbReference>
<organism evidence="5">
    <name type="scientific">Nitratifractor salsuginis</name>
    <dbReference type="NCBI Taxonomy" id="269261"/>
    <lineage>
        <taxon>Bacteria</taxon>
        <taxon>Pseudomonadati</taxon>
        <taxon>Campylobacterota</taxon>
        <taxon>Epsilonproteobacteria</taxon>
        <taxon>Campylobacterales</taxon>
        <taxon>Sulfurovaceae</taxon>
        <taxon>Nitratifractor</taxon>
    </lineage>
</organism>
<proteinExistence type="predicted"/>